<feature type="transmembrane region" description="Helical" evidence="6">
    <location>
        <begin position="7"/>
        <end position="25"/>
    </location>
</feature>
<evidence type="ECO:0000313" key="8">
    <source>
        <dbReference type="EMBL" id="SDX38088.1"/>
    </source>
</evidence>
<evidence type="ECO:0000256" key="5">
    <source>
        <dbReference type="ARBA" id="ARBA00023136"/>
    </source>
</evidence>
<name>A0A8X8IHX2_9BACT</name>
<dbReference type="PANTHER" id="PTHR32322:SF18">
    <property type="entry name" value="S-ADENOSYLMETHIONINE_S-ADENOSYLHOMOCYSTEINE TRANSPORTER"/>
    <property type="match status" value="1"/>
</dbReference>
<keyword evidence="9" id="KW-1185">Reference proteome</keyword>
<evidence type="ECO:0000256" key="2">
    <source>
        <dbReference type="ARBA" id="ARBA00022475"/>
    </source>
</evidence>
<evidence type="ECO:0000256" key="3">
    <source>
        <dbReference type="ARBA" id="ARBA00022692"/>
    </source>
</evidence>
<feature type="domain" description="EamA" evidence="7">
    <location>
        <begin position="6"/>
        <end position="141"/>
    </location>
</feature>
<dbReference type="InterPro" id="IPR000620">
    <property type="entry name" value="EamA_dom"/>
</dbReference>
<feature type="domain" description="EamA" evidence="7">
    <location>
        <begin position="155"/>
        <end position="291"/>
    </location>
</feature>
<feature type="transmembrane region" description="Helical" evidence="6">
    <location>
        <begin position="97"/>
        <end position="117"/>
    </location>
</feature>
<protein>
    <submittedName>
        <fullName evidence="8">Permease of the drug/metabolite transporter (DMT) superfamily</fullName>
    </submittedName>
</protein>
<evidence type="ECO:0000313" key="9">
    <source>
        <dbReference type="Proteomes" id="UP000198711"/>
    </source>
</evidence>
<feature type="transmembrane region" description="Helical" evidence="6">
    <location>
        <begin position="251"/>
        <end position="268"/>
    </location>
</feature>
<comment type="subcellular location">
    <subcellularLocation>
        <location evidence="1">Cell membrane</location>
        <topology evidence="1">Multi-pass membrane protein</topology>
    </subcellularLocation>
</comment>
<feature type="transmembrane region" description="Helical" evidence="6">
    <location>
        <begin position="155"/>
        <end position="174"/>
    </location>
</feature>
<evidence type="ECO:0000256" key="1">
    <source>
        <dbReference type="ARBA" id="ARBA00004651"/>
    </source>
</evidence>
<dbReference type="RefSeq" id="WP_092725786.1">
    <property type="nucleotide sequence ID" value="NZ_FNNO01000014.1"/>
</dbReference>
<evidence type="ECO:0000259" key="7">
    <source>
        <dbReference type="Pfam" id="PF00892"/>
    </source>
</evidence>
<dbReference type="Proteomes" id="UP000198711">
    <property type="component" value="Unassembled WGS sequence"/>
</dbReference>
<dbReference type="PANTHER" id="PTHR32322">
    <property type="entry name" value="INNER MEMBRANE TRANSPORTER"/>
    <property type="match status" value="1"/>
</dbReference>
<keyword evidence="2" id="KW-1003">Cell membrane</keyword>
<proteinExistence type="predicted"/>
<accession>A0A8X8IHX2</accession>
<dbReference type="Pfam" id="PF00892">
    <property type="entry name" value="EamA"/>
    <property type="match status" value="2"/>
</dbReference>
<organism evidence="8 9">
    <name type="scientific">Hydrobacter penzbergensis</name>
    <dbReference type="NCBI Taxonomy" id="1235997"/>
    <lineage>
        <taxon>Bacteria</taxon>
        <taxon>Pseudomonadati</taxon>
        <taxon>Bacteroidota</taxon>
        <taxon>Chitinophagia</taxon>
        <taxon>Chitinophagales</taxon>
        <taxon>Chitinophagaceae</taxon>
        <taxon>Hydrobacter</taxon>
    </lineage>
</organism>
<keyword evidence="5 6" id="KW-0472">Membrane</keyword>
<feature type="transmembrane region" description="Helical" evidence="6">
    <location>
        <begin position="124"/>
        <end position="143"/>
    </location>
</feature>
<evidence type="ECO:0000256" key="6">
    <source>
        <dbReference type="SAM" id="Phobius"/>
    </source>
</evidence>
<feature type="transmembrane region" description="Helical" evidence="6">
    <location>
        <begin position="186"/>
        <end position="207"/>
    </location>
</feature>
<dbReference type="InterPro" id="IPR050638">
    <property type="entry name" value="AA-Vitamin_Transporters"/>
</dbReference>
<dbReference type="SUPFAM" id="SSF103481">
    <property type="entry name" value="Multidrug resistance efflux transporter EmrE"/>
    <property type="match status" value="2"/>
</dbReference>
<gene>
    <name evidence="8" type="ORF">SAMN05444410_11492</name>
</gene>
<feature type="transmembrane region" description="Helical" evidence="6">
    <location>
        <begin position="274"/>
        <end position="291"/>
    </location>
</feature>
<reference evidence="8 9" key="1">
    <citation type="submission" date="2016-10" db="EMBL/GenBank/DDBJ databases">
        <authorList>
            <person name="Varghese N."/>
            <person name="Submissions S."/>
        </authorList>
    </citation>
    <scope>NUCLEOTIDE SEQUENCE [LARGE SCALE GENOMIC DNA]</scope>
    <source>
        <strain evidence="8 9">DSM 25353</strain>
    </source>
</reference>
<keyword evidence="3 6" id="KW-0812">Transmembrane</keyword>
<feature type="transmembrane region" description="Helical" evidence="6">
    <location>
        <begin position="72"/>
        <end position="91"/>
    </location>
</feature>
<comment type="caution">
    <text evidence="8">The sequence shown here is derived from an EMBL/GenBank/DDBJ whole genome shotgun (WGS) entry which is preliminary data.</text>
</comment>
<dbReference type="AlphaFoldDB" id="A0A8X8IHX2"/>
<evidence type="ECO:0000256" key="4">
    <source>
        <dbReference type="ARBA" id="ARBA00022989"/>
    </source>
</evidence>
<dbReference type="EMBL" id="FNNO01000014">
    <property type="protein sequence ID" value="SDX38088.1"/>
    <property type="molecule type" value="Genomic_DNA"/>
</dbReference>
<sequence length="295" mass="31758">MTKNTKAHLAGLGANFIFGINYAIIKYVTPSYIQPLAVNVVRVLVSVSLFWSLFLMKPGTAAGIQKKDIPRFILCGLTGITLNQVCLIKGLSMTSSFHGAMLSLGTPIFISIFAVWLLKEKMNLTRLAGLACGISGAAILIMIKDTTGNNTNNMLGDMLALMAAIAYAFYLVLAKPLMQSYSALHVTRWVLTIGALGILPIGWGPFVHTNWQAFHASHWLALGFVGVAGTFLGYLMSVYALSIIGPSATGSYIYTQPVFAAIVSILFLGDHFTLIKAAATALIFSGVYLVNRKRA</sequence>
<dbReference type="GO" id="GO:0005886">
    <property type="term" value="C:plasma membrane"/>
    <property type="evidence" value="ECO:0007669"/>
    <property type="project" value="UniProtKB-SubCell"/>
</dbReference>
<feature type="transmembrane region" description="Helical" evidence="6">
    <location>
        <begin position="31"/>
        <end position="51"/>
    </location>
</feature>
<dbReference type="InterPro" id="IPR037185">
    <property type="entry name" value="EmrE-like"/>
</dbReference>
<feature type="transmembrane region" description="Helical" evidence="6">
    <location>
        <begin position="219"/>
        <end position="244"/>
    </location>
</feature>
<keyword evidence="4 6" id="KW-1133">Transmembrane helix</keyword>